<dbReference type="InterPro" id="IPR000719">
    <property type="entry name" value="Prot_kinase_dom"/>
</dbReference>
<accession>A0A1J4JCS9</accession>
<dbReference type="RefSeq" id="XP_068348350.1">
    <property type="nucleotide sequence ID" value="XM_068490523.1"/>
</dbReference>
<dbReference type="PROSITE" id="PS00108">
    <property type="entry name" value="PROTEIN_KINASE_ST"/>
    <property type="match status" value="1"/>
</dbReference>
<dbReference type="GO" id="GO:0005524">
    <property type="term" value="F:ATP binding"/>
    <property type="evidence" value="ECO:0007669"/>
    <property type="project" value="InterPro"/>
</dbReference>
<name>A0A1J4JCS9_9EUKA</name>
<feature type="domain" description="Protein kinase" evidence="1">
    <location>
        <begin position="1"/>
        <end position="185"/>
    </location>
</feature>
<evidence type="ECO:0000313" key="3">
    <source>
        <dbReference type="Proteomes" id="UP000179807"/>
    </source>
</evidence>
<dbReference type="GeneID" id="94825227"/>
<keyword evidence="3" id="KW-1185">Reference proteome</keyword>
<dbReference type="CDD" id="cd00180">
    <property type="entry name" value="PKc"/>
    <property type="match status" value="1"/>
</dbReference>
<dbReference type="AlphaFoldDB" id="A0A1J4JCS9"/>
<dbReference type="Gene3D" id="1.10.510.10">
    <property type="entry name" value="Transferase(Phosphotransferase) domain 1"/>
    <property type="match status" value="1"/>
</dbReference>
<dbReference type="GO" id="GO:0004674">
    <property type="term" value="F:protein serine/threonine kinase activity"/>
    <property type="evidence" value="ECO:0007669"/>
    <property type="project" value="TreeGrafter"/>
</dbReference>
<sequence>MEEAYADLYSFLEANDQVSVPVALKLIIDALSALEYLHDNNILHGDIKLENFLLYPIQNDEFYGQKESDMTNGFDLLLSDFETARVIKPNHICKCKRGTAGYISPEFMEGHSLPSDIYAMGVTLRYIWSRTNGQNHRIPIVEDVITSMLAEDPLARPTAKQCRVCIEYLAKRAMGTKMQSYGSSF</sequence>
<dbReference type="PANTHER" id="PTHR44167">
    <property type="entry name" value="OVARIAN-SPECIFIC SERINE/THREONINE-PROTEIN KINASE LOK-RELATED"/>
    <property type="match status" value="1"/>
</dbReference>
<organism evidence="2 3">
    <name type="scientific">Tritrichomonas foetus</name>
    <dbReference type="NCBI Taxonomy" id="1144522"/>
    <lineage>
        <taxon>Eukaryota</taxon>
        <taxon>Metamonada</taxon>
        <taxon>Parabasalia</taxon>
        <taxon>Tritrichomonadida</taxon>
        <taxon>Tritrichomonadidae</taxon>
        <taxon>Tritrichomonas</taxon>
    </lineage>
</organism>
<dbReference type="PANTHER" id="PTHR44167:SF30">
    <property type="entry name" value="PHOSPHORYLASE KINASE"/>
    <property type="match status" value="1"/>
</dbReference>
<dbReference type="GO" id="GO:0044773">
    <property type="term" value="P:mitotic DNA damage checkpoint signaling"/>
    <property type="evidence" value="ECO:0007669"/>
    <property type="project" value="TreeGrafter"/>
</dbReference>
<gene>
    <name evidence="2" type="ORF">TRFO_02161</name>
</gene>
<dbReference type="SMART" id="SM00220">
    <property type="entry name" value="S_TKc"/>
    <property type="match status" value="1"/>
</dbReference>
<reference evidence="2" key="1">
    <citation type="submission" date="2016-10" db="EMBL/GenBank/DDBJ databases">
        <authorList>
            <person name="Benchimol M."/>
            <person name="Almeida L.G."/>
            <person name="Vasconcelos A.T."/>
            <person name="Perreira-Neves A."/>
            <person name="Rosa I.A."/>
            <person name="Tasca T."/>
            <person name="Bogo M.R."/>
            <person name="de Souza W."/>
        </authorList>
    </citation>
    <scope>NUCLEOTIDE SEQUENCE [LARGE SCALE GENOMIC DNA]</scope>
    <source>
        <strain evidence="2">K</strain>
    </source>
</reference>
<dbReference type="OrthoDB" id="5987198at2759"/>
<evidence type="ECO:0000259" key="1">
    <source>
        <dbReference type="PROSITE" id="PS50011"/>
    </source>
</evidence>
<dbReference type="InterPro" id="IPR011009">
    <property type="entry name" value="Kinase-like_dom_sf"/>
</dbReference>
<proteinExistence type="predicted"/>
<dbReference type="PROSITE" id="PS50011">
    <property type="entry name" value="PROTEIN_KINASE_DOM"/>
    <property type="match status" value="1"/>
</dbReference>
<dbReference type="Pfam" id="PF00069">
    <property type="entry name" value="Pkinase"/>
    <property type="match status" value="1"/>
</dbReference>
<evidence type="ECO:0000313" key="2">
    <source>
        <dbReference type="EMBL" id="OHS95213.1"/>
    </source>
</evidence>
<protein>
    <recommendedName>
        <fullName evidence="1">Protein kinase domain-containing protein</fullName>
    </recommendedName>
</protein>
<dbReference type="InterPro" id="IPR008271">
    <property type="entry name" value="Ser/Thr_kinase_AS"/>
</dbReference>
<dbReference type="EMBL" id="MLAK01001259">
    <property type="protein sequence ID" value="OHS95213.1"/>
    <property type="molecule type" value="Genomic_DNA"/>
</dbReference>
<dbReference type="VEuPathDB" id="TrichDB:TRFO_02161"/>
<dbReference type="SUPFAM" id="SSF56112">
    <property type="entry name" value="Protein kinase-like (PK-like)"/>
    <property type="match status" value="1"/>
</dbReference>
<dbReference type="GO" id="GO:0005634">
    <property type="term" value="C:nucleus"/>
    <property type="evidence" value="ECO:0007669"/>
    <property type="project" value="TreeGrafter"/>
</dbReference>
<dbReference type="Proteomes" id="UP000179807">
    <property type="component" value="Unassembled WGS sequence"/>
</dbReference>
<comment type="caution">
    <text evidence="2">The sequence shown here is derived from an EMBL/GenBank/DDBJ whole genome shotgun (WGS) entry which is preliminary data.</text>
</comment>